<comment type="caution">
    <text evidence="1">The sequence shown here is derived from an EMBL/GenBank/DDBJ whole genome shotgun (WGS) entry which is preliminary data.</text>
</comment>
<sequence length="403" mass="45878">MSTEIDSLPVENWDTETLIAFLRRQNLKLDDDDFEILRREKITGFEFTNMTKEEFERCGLKIGPSRRLVEVAEIFRSKSKCSLTFRSLKKVLEEYNINTILSETYPLKGDDEQNEKKIKISKSEQENTNDNTSTVSPLPKKFSFPIKCIGTQTTNISSDPKSLTYLIQGLISRSIAFFPIDERLAFISGTTEGICKISSVDPRLSSVSLYCEYKLGKTYIYQPQNFIGYPIALMSPFSSLGKIITALDRSKTTFVDNINYVIEFVELPDSAELIMSSRSTSSSSTFSRAIATQTKPYVEDTKALTYIAKGIMFKSICWFTWDEQEAFRFGKSKGILRLVSADPRLTNMTLTCNYQLSKSLFNFQGDIGYPMIVNCSYGSVKTVLTQDKMMIMDNHNYNLTFLS</sequence>
<protein>
    <recommendedName>
        <fullName evidence="4">SAM domain-containing protein</fullName>
    </recommendedName>
</protein>
<name>A0A2Z6RL30_9GLOM</name>
<evidence type="ECO:0000313" key="1">
    <source>
        <dbReference type="EMBL" id="GBB93026.1"/>
    </source>
</evidence>
<accession>A0A2Z6RL30</accession>
<dbReference type="EMBL" id="BLAL01000018">
    <property type="protein sequence ID" value="GES75928.1"/>
    <property type="molecule type" value="Genomic_DNA"/>
</dbReference>
<evidence type="ECO:0000313" key="2">
    <source>
        <dbReference type="EMBL" id="GES75928.1"/>
    </source>
</evidence>
<evidence type="ECO:0008006" key="4">
    <source>
        <dbReference type="Google" id="ProtNLM"/>
    </source>
</evidence>
<dbReference type="OrthoDB" id="2408269at2759"/>
<gene>
    <name evidence="2" type="ORF">RCL2_000333100</name>
    <name evidence="1" type="ORF">RclHR1_00210022</name>
</gene>
<organism evidence="1 3">
    <name type="scientific">Rhizophagus clarus</name>
    <dbReference type="NCBI Taxonomy" id="94130"/>
    <lineage>
        <taxon>Eukaryota</taxon>
        <taxon>Fungi</taxon>
        <taxon>Fungi incertae sedis</taxon>
        <taxon>Mucoromycota</taxon>
        <taxon>Glomeromycotina</taxon>
        <taxon>Glomeromycetes</taxon>
        <taxon>Glomerales</taxon>
        <taxon>Glomeraceae</taxon>
        <taxon>Rhizophagus</taxon>
    </lineage>
</organism>
<dbReference type="InterPro" id="IPR013761">
    <property type="entry name" value="SAM/pointed_sf"/>
</dbReference>
<dbReference type="EMBL" id="BEXD01001224">
    <property type="protein sequence ID" value="GBB93026.1"/>
    <property type="molecule type" value="Genomic_DNA"/>
</dbReference>
<keyword evidence="3" id="KW-1185">Reference proteome</keyword>
<proteinExistence type="predicted"/>
<reference evidence="2" key="2">
    <citation type="submission" date="2019-10" db="EMBL/GenBank/DDBJ databases">
        <title>Conservation and host-specific expression of non-tandemly repeated heterogenous ribosome RNA gene in arbuscular mycorrhizal fungi.</title>
        <authorList>
            <person name="Maeda T."/>
            <person name="Kobayashi Y."/>
            <person name="Nakagawa T."/>
            <person name="Ezawa T."/>
            <person name="Yamaguchi K."/>
            <person name="Bino T."/>
            <person name="Nishimoto Y."/>
            <person name="Shigenobu S."/>
            <person name="Kawaguchi M."/>
        </authorList>
    </citation>
    <scope>NUCLEOTIDE SEQUENCE</scope>
    <source>
        <strain evidence="2">HR1</strain>
    </source>
</reference>
<dbReference type="Proteomes" id="UP000247702">
    <property type="component" value="Unassembled WGS sequence"/>
</dbReference>
<dbReference type="AlphaFoldDB" id="A0A2Z6RL30"/>
<dbReference type="Proteomes" id="UP000615446">
    <property type="component" value="Unassembled WGS sequence"/>
</dbReference>
<reference evidence="1 3" key="1">
    <citation type="submission" date="2017-11" db="EMBL/GenBank/DDBJ databases">
        <title>The genome of Rhizophagus clarus HR1 reveals common genetic basis of auxotrophy among arbuscular mycorrhizal fungi.</title>
        <authorList>
            <person name="Kobayashi Y."/>
        </authorList>
    </citation>
    <scope>NUCLEOTIDE SEQUENCE [LARGE SCALE GENOMIC DNA]</scope>
    <source>
        <strain evidence="1 3">HR1</strain>
    </source>
</reference>
<evidence type="ECO:0000313" key="3">
    <source>
        <dbReference type="Proteomes" id="UP000247702"/>
    </source>
</evidence>
<dbReference type="Gene3D" id="1.10.150.50">
    <property type="entry name" value="Transcription Factor, Ets-1"/>
    <property type="match status" value="1"/>
</dbReference>